<dbReference type="SUPFAM" id="SSF54184">
    <property type="entry name" value="Penicillin-binding protein 2x (pbp-2x), c-terminal domain"/>
    <property type="match status" value="1"/>
</dbReference>
<reference evidence="4 5" key="1">
    <citation type="submission" date="2015-12" db="EMBL/GenBank/DDBJ databases">
        <title>Draft Genome Sequence of Olsenella scatoligenes SK9K4T; a Producer of 3-Methylindole- (skatole) and 4-Methylphenol- (p-cresol) Isolated from Pig Feces.</title>
        <authorList>
            <person name="Li X."/>
            <person name="Borg B."/>
            <person name="Canibe N."/>
        </authorList>
    </citation>
    <scope>NUCLEOTIDE SEQUENCE [LARGE SCALE GENOMIC DNA]</scope>
    <source>
        <strain evidence="4 5">SK9K4</strain>
    </source>
</reference>
<dbReference type="AlphaFoldDB" id="A0A100YW76"/>
<evidence type="ECO:0000313" key="5">
    <source>
        <dbReference type="Proteomes" id="UP000054078"/>
    </source>
</evidence>
<protein>
    <recommendedName>
        <fullName evidence="3">PASTA domain-containing protein</fullName>
    </recommendedName>
</protein>
<gene>
    <name evidence="4" type="ORF">AUL39_00245</name>
</gene>
<keyword evidence="2" id="KW-0472">Membrane</keyword>
<accession>A0A100YW76</accession>
<feature type="region of interest" description="Disordered" evidence="1">
    <location>
        <begin position="1"/>
        <end position="77"/>
    </location>
</feature>
<organism evidence="4 5">
    <name type="scientific">Tractidigestivibacter scatoligenes</name>
    <name type="common">Olsenella scatoligenes</name>
    <dbReference type="NCBI Taxonomy" id="1299998"/>
    <lineage>
        <taxon>Bacteria</taxon>
        <taxon>Bacillati</taxon>
        <taxon>Actinomycetota</taxon>
        <taxon>Coriobacteriia</taxon>
        <taxon>Coriobacteriales</taxon>
        <taxon>Atopobiaceae</taxon>
        <taxon>Tractidigestivibacter</taxon>
    </lineage>
</organism>
<dbReference type="OrthoDB" id="3171453at2"/>
<proteinExistence type="predicted"/>
<evidence type="ECO:0000256" key="2">
    <source>
        <dbReference type="SAM" id="Phobius"/>
    </source>
</evidence>
<keyword evidence="2" id="KW-1133">Transmembrane helix</keyword>
<dbReference type="PROSITE" id="PS51178">
    <property type="entry name" value="PASTA"/>
    <property type="match status" value="2"/>
</dbReference>
<dbReference type="InterPro" id="IPR005543">
    <property type="entry name" value="PASTA_dom"/>
</dbReference>
<name>A0A100YW76_TRASO</name>
<dbReference type="EMBL" id="LOJF01000001">
    <property type="protein sequence ID" value="KUH58823.1"/>
    <property type="molecule type" value="Genomic_DNA"/>
</dbReference>
<dbReference type="Proteomes" id="UP000054078">
    <property type="component" value="Unassembled WGS sequence"/>
</dbReference>
<comment type="caution">
    <text evidence="4">The sequence shown here is derived from an EMBL/GenBank/DDBJ whole genome shotgun (WGS) entry which is preliminary data.</text>
</comment>
<evidence type="ECO:0000259" key="3">
    <source>
        <dbReference type="PROSITE" id="PS51178"/>
    </source>
</evidence>
<dbReference type="Gene3D" id="3.30.10.20">
    <property type="match status" value="3"/>
</dbReference>
<evidence type="ECO:0000313" key="4">
    <source>
        <dbReference type="EMBL" id="KUH58823.1"/>
    </source>
</evidence>
<dbReference type="STRING" id="1299998.AUL39_00245"/>
<feature type="domain" description="PASTA" evidence="3">
    <location>
        <begin position="294"/>
        <end position="359"/>
    </location>
</feature>
<dbReference type="Pfam" id="PF03793">
    <property type="entry name" value="PASTA"/>
    <property type="match status" value="3"/>
</dbReference>
<evidence type="ECO:0000256" key="1">
    <source>
        <dbReference type="SAM" id="MobiDB-lite"/>
    </source>
</evidence>
<feature type="domain" description="PASTA" evidence="3">
    <location>
        <begin position="170"/>
        <end position="234"/>
    </location>
</feature>
<feature type="transmembrane region" description="Helical" evidence="2">
    <location>
        <begin position="142"/>
        <end position="163"/>
    </location>
</feature>
<dbReference type="SMART" id="SM00740">
    <property type="entry name" value="PASTA"/>
    <property type="match status" value="3"/>
</dbReference>
<dbReference type="CDD" id="cd06577">
    <property type="entry name" value="PASTA_pknB"/>
    <property type="match status" value="3"/>
</dbReference>
<dbReference type="RefSeq" id="WP_059052468.1">
    <property type="nucleotide sequence ID" value="NZ_LOJF01000001.1"/>
</dbReference>
<keyword evidence="5" id="KW-1185">Reference proteome</keyword>
<keyword evidence="2" id="KW-0812">Transmembrane</keyword>
<sequence length="556" mass="56939">MEDPELDKDAARAGQPDPDATQLVDPDATVLAEVEPTTAVDPDATALADPGATQPADPDATQLAEPPAPADSGGAAADEMPTIVVPHAVSAGQEGPDGIDAMDDPYAPINDADFTRVTPYAPVAIDSPVTSDGKHRGRVRPWAVVLVVVALLAAAAFVVKYTYENEYWGGKTVPDVVGKTETEARSTLSPLGFSITVNEVLSDDNVGKVVSMDPAAGTRTGDDLSVTITVAVARTIPSVVGLSQSDAKTALLNEGAKNITIAYKNSSEAEGTVLAVSPGEGEAFVSSDQITLTVAQPFKVPDVVGLSLTDAEQTLQDAGLTYSVSYSDEKGDENVVLSTSPEAGTQVSEGSTVTLYVPAPKLSDAYHIAEYFDIEPADLDAYLAKQGYSVSSTGVFSSGDAYAVYTNGTVTITITDSPESADAAGAGTGTSALAGGKPVGGVRLQASASTVASDVGIDSSGLTTAMDACGLSNLVSSCTADSVQTSRSIDKTGLSFICGYGQQGDYVWSVLLGSPNGSATNAIVTIAPKSHYDGLDLSEYGNDLASYIAITNYYGK</sequence>